<dbReference type="AlphaFoldDB" id="A0A1V9E1E2"/>
<protein>
    <recommendedName>
        <fullName evidence="4">Outer membrane protein beta-barrel domain-containing protein</fullName>
    </recommendedName>
</protein>
<dbReference type="STRING" id="354355.SAMN05660816_02173"/>
<dbReference type="OrthoDB" id="924828at2"/>
<gene>
    <name evidence="2" type="ORF">A4H97_17145</name>
</gene>
<dbReference type="EMBL" id="LVXG01000078">
    <property type="protein sequence ID" value="OQP39943.1"/>
    <property type="molecule type" value="Genomic_DNA"/>
</dbReference>
<feature type="signal peptide" evidence="1">
    <location>
        <begin position="1"/>
        <end position="19"/>
    </location>
</feature>
<keyword evidence="1" id="KW-0732">Signal</keyword>
<dbReference type="Proteomes" id="UP000192610">
    <property type="component" value="Unassembled WGS sequence"/>
</dbReference>
<feature type="chain" id="PRO_5010738064" description="Outer membrane protein beta-barrel domain-containing protein" evidence="1">
    <location>
        <begin position="20"/>
        <end position="333"/>
    </location>
</feature>
<keyword evidence="3" id="KW-1185">Reference proteome</keyword>
<evidence type="ECO:0000313" key="2">
    <source>
        <dbReference type="EMBL" id="OQP39943.1"/>
    </source>
</evidence>
<evidence type="ECO:0000313" key="3">
    <source>
        <dbReference type="Proteomes" id="UP000192610"/>
    </source>
</evidence>
<evidence type="ECO:0008006" key="4">
    <source>
        <dbReference type="Google" id="ProtNLM"/>
    </source>
</evidence>
<proteinExistence type="predicted"/>
<evidence type="ECO:0000256" key="1">
    <source>
        <dbReference type="SAM" id="SignalP"/>
    </source>
</evidence>
<organism evidence="2 3">
    <name type="scientific">Niastella yeongjuensis</name>
    <dbReference type="NCBI Taxonomy" id="354355"/>
    <lineage>
        <taxon>Bacteria</taxon>
        <taxon>Pseudomonadati</taxon>
        <taxon>Bacteroidota</taxon>
        <taxon>Chitinophagia</taxon>
        <taxon>Chitinophagales</taxon>
        <taxon>Chitinophagaceae</taxon>
        <taxon>Niastella</taxon>
    </lineage>
</organism>
<name>A0A1V9E1E2_9BACT</name>
<dbReference type="RefSeq" id="WP_081204445.1">
    <property type="nucleotide sequence ID" value="NZ_FOCZ01000003.1"/>
</dbReference>
<reference evidence="3" key="1">
    <citation type="submission" date="2016-04" db="EMBL/GenBank/DDBJ databases">
        <authorList>
            <person name="Chen L."/>
            <person name="Zhuang W."/>
            <person name="Wang G."/>
        </authorList>
    </citation>
    <scope>NUCLEOTIDE SEQUENCE [LARGE SCALE GENOMIC DNA]</scope>
    <source>
        <strain evidence="3">17621</strain>
    </source>
</reference>
<sequence>MKLKVLLAGFILWSCCIQAQNMVSTSSIHAEADTLGVSKKELAIRYPGLRQFNISANSFGYSDFDAKLNDKNFAGGKVKTERISASINTPAIKWKGNALSATIYYTYTSLKLKDITNELSDEQLAPLTTNNNTIDLALNYSRSDRIFNHQFIYSLVARGISDGINSVRRFNFNGSLCLPLVRKENTTFSVGLLVLIDPSSPIPVEPIVNYYHKFTSSGIELIVDLPNGINVKKEVAKNAWLMVGSNQQSYSTFYNQHNSFLNGKISYNTIELKNGVAFEYLFVKNIMLSIRQGVNNILSSKIFRNGEDYGSASITSKNKIAAYVNVSLSLLSF</sequence>
<comment type="caution">
    <text evidence="2">The sequence shown here is derived from an EMBL/GenBank/DDBJ whole genome shotgun (WGS) entry which is preliminary data.</text>
</comment>
<accession>A0A1V9E1E2</accession>